<comment type="catalytic activity">
    <reaction evidence="3 4">
        <text>N-[(R)-4-phosphopantothenoyl]-L-cysteine + H(+) = (R)-4'-phosphopantetheine + CO2</text>
        <dbReference type="Rhea" id="RHEA:16793"/>
        <dbReference type="ChEBI" id="CHEBI:15378"/>
        <dbReference type="ChEBI" id="CHEBI:16526"/>
        <dbReference type="ChEBI" id="CHEBI:59458"/>
        <dbReference type="ChEBI" id="CHEBI:61723"/>
        <dbReference type="EC" id="4.1.1.36"/>
    </reaction>
</comment>
<dbReference type="EMBL" id="CP022315">
    <property type="protein sequence ID" value="ASK63549.1"/>
    <property type="molecule type" value="Genomic_DNA"/>
</dbReference>
<comment type="catalytic activity">
    <reaction evidence="3 4">
        <text>(R)-4'-phosphopantothenate + L-cysteine + CTP = N-[(R)-4-phosphopantothenoyl]-L-cysteine + CMP + diphosphate + H(+)</text>
        <dbReference type="Rhea" id="RHEA:19397"/>
        <dbReference type="ChEBI" id="CHEBI:10986"/>
        <dbReference type="ChEBI" id="CHEBI:15378"/>
        <dbReference type="ChEBI" id="CHEBI:33019"/>
        <dbReference type="ChEBI" id="CHEBI:35235"/>
        <dbReference type="ChEBI" id="CHEBI:37563"/>
        <dbReference type="ChEBI" id="CHEBI:59458"/>
        <dbReference type="ChEBI" id="CHEBI:60377"/>
        <dbReference type="EC" id="6.3.2.5"/>
    </reaction>
</comment>
<dbReference type="Pfam" id="PF04127">
    <property type="entry name" value="DFP"/>
    <property type="match status" value="1"/>
</dbReference>
<dbReference type="EC" id="4.1.1.36" evidence="3"/>
<dbReference type="UniPathway" id="UPA00241">
    <property type="reaction ID" value="UER00353"/>
</dbReference>
<dbReference type="GO" id="GO:0010181">
    <property type="term" value="F:FMN binding"/>
    <property type="evidence" value="ECO:0007669"/>
    <property type="project" value="UniProtKB-UniRule"/>
</dbReference>
<feature type="binding site" evidence="3">
    <location>
        <position position="292"/>
    </location>
    <ligand>
        <name>CTP</name>
        <dbReference type="ChEBI" id="CHEBI:37563"/>
    </ligand>
</feature>
<comment type="function">
    <text evidence="3">Catalyzes two sequential steps in the biosynthesis of coenzyme A. In the first step cysteine is conjugated to 4'-phosphopantothenate to form 4-phosphopantothenoylcysteine. In the second step the latter compound is decarboxylated to form 4'-phosphopantotheine.</text>
</comment>
<dbReference type="NCBIfam" id="TIGR00521">
    <property type="entry name" value="coaBC_dfp"/>
    <property type="match status" value="1"/>
</dbReference>
<evidence type="ECO:0000256" key="1">
    <source>
        <dbReference type="ARBA" id="ARBA00022793"/>
    </source>
</evidence>
<dbReference type="InterPro" id="IPR035929">
    <property type="entry name" value="CoaB-like_sf"/>
</dbReference>
<comment type="pathway">
    <text evidence="3 4">Cofactor biosynthesis; coenzyme A biosynthesis; CoA from (R)-pantothenate: step 3/5.</text>
</comment>
<dbReference type="RefSeq" id="WP_089062808.1">
    <property type="nucleotide sequence ID" value="NZ_CP022315.1"/>
</dbReference>
<sequence>MIENKNVLLGVSGGIAAYKACALTSKLTQAGASVRVMMTQNAQKFVSPLTFQALSRNPVYTDTFDEKNPQKIAHIDVADWAEIAIVAPATANTIGKLANGIADDMLSTTLLATQADVYIAPAMNVHMYGNPAVIKNMKQLEEWNYHFIEPGAGFLACGYVGKGRLEEPESIIETVSLHQEQTGIKGNLDGKKVLISAGPTQEKIDPVRFFTNRSTGKMGFALAEAAAELGADVTLVAGPVSLETTLSSIKRIDVITAEEMYQAMHNHFSFNDIVIKAAAVADYRPKHTYVEKMKKQPGEWNVEMERTQDILQTLGEEKDQQFLVGFAAETANPLEYGLKKLAKKKLNAIIINNVSAHGAGFGADTNIATYVNTSGQPEEISLTSKRDMAFQVFAKIDRDMKDEKL</sequence>
<dbReference type="GO" id="GO:0004632">
    <property type="term" value="F:phosphopantothenate--cysteine ligase activity"/>
    <property type="evidence" value="ECO:0007669"/>
    <property type="project" value="UniProtKB-UniRule"/>
</dbReference>
<dbReference type="GO" id="GO:0004633">
    <property type="term" value="F:phosphopantothenoylcysteine decarboxylase activity"/>
    <property type="evidence" value="ECO:0007669"/>
    <property type="project" value="UniProtKB-UniRule"/>
</dbReference>
<dbReference type="AlphaFoldDB" id="A0A220U600"/>
<keyword evidence="3 4" id="KW-0288">FMN</keyword>
<gene>
    <name evidence="3" type="primary">coaBC</name>
    <name evidence="7" type="ORF">CFK37_15990</name>
</gene>
<reference evidence="7 8" key="1">
    <citation type="submission" date="2017-07" db="EMBL/GenBank/DDBJ databases">
        <title>Virgibacillus sp. LM2416.</title>
        <authorList>
            <person name="Tak E.J."/>
            <person name="Bae J.-W."/>
        </authorList>
    </citation>
    <scope>NUCLEOTIDE SEQUENCE [LARGE SCALE GENOMIC DNA]</scope>
    <source>
        <strain evidence="7 8">LM2416</strain>
    </source>
</reference>
<keyword evidence="3" id="KW-0511">Multifunctional enzyme</keyword>
<dbReference type="InterPro" id="IPR003382">
    <property type="entry name" value="Flavoprotein"/>
</dbReference>
<evidence type="ECO:0000313" key="7">
    <source>
        <dbReference type="EMBL" id="ASK63549.1"/>
    </source>
</evidence>
<dbReference type="OrthoDB" id="9802554at2"/>
<feature type="domain" description="DNA/pantothenate metabolism flavoprotein C-terminal" evidence="6">
    <location>
        <begin position="188"/>
        <end position="397"/>
    </location>
</feature>
<feature type="region of interest" description="Phosphopantothenoylcysteine decarboxylase" evidence="3">
    <location>
        <begin position="1"/>
        <end position="192"/>
    </location>
</feature>
<evidence type="ECO:0000259" key="6">
    <source>
        <dbReference type="Pfam" id="PF04127"/>
    </source>
</evidence>
<dbReference type="HAMAP" id="MF_02225">
    <property type="entry name" value="CoaBC"/>
    <property type="match status" value="1"/>
</dbReference>
<evidence type="ECO:0000256" key="4">
    <source>
        <dbReference type="RuleBase" id="RU364078"/>
    </source>
</evidence>
<keyword evidence="3 4" id="KW-0285">Flavoprotein</keyword>
<dbReference type="EC" id="6.3.2.5" evidence="3"/>
<keyword evidence="8" id="KW-1185">Reference proteome</keyword>
<dbReference type="InterPro" id="IPR005252">
    <property type="entry name" value="CoaBC"/>
</dbReference>
<keyword evidence="2 3" id="KW-0456">Lyase</keyword>
<dbReference type="Gene3D" id="3.40.50.1950">
    <property type="entry name" value="Flavin prenyltransferase-like"/>
    <property type="match status" value="1"/>
</dbReference>
<feature type="region of interest" description="Phosphopantothenate--cysteine ligase" evidence="3">
    <location>
        <begin position="193"/>
        <end position="405"/>
    </location>
</feature>
<dbReference type="InterPro" id="IPR036551">
    <property type="entry name" value="Flavin_trans-like"/>
</dbReference>
<evidence type="ECO:0000313" key="8">
    <source>
        <dbReference type="Proteomes" id="UP000198312"/>
    </source>
</evidence>
<evidence type="ECO:0000259" key="5">
    <source>
        <dbReference type="Pfam" id="PF02441"/>
    </source>
</evidence>
<feature type="binding site" evidence="3">
    <location>
        <position position="344"/>
    </location>
    <ligand>
        <name>CTP</name>
        <dbReference type="ChEBI" id="CHEBI:37563"/>
    </ligand>
</feature>
<comment type="similarity">
    <text evidence="3 4">In the N-terminal section; belongs to the HFCD (homo-oligomeric flavin containing Cys decarboxylase) superfamily.</text>
</comment>
<keyword evidence="3 4" id="KW-0436">Ligase</keyword>
<evidence type="ECO:0000256" key="2">
    <source>
        <dbReference type="ARBA" id="ARBA00023239"/>
    </source>
</evidence>
<comment type="caution">
    <text evidence="3">Lacks conserved residue(s) required for the propagation of feature annotation.</text>
</comment>
<dbReference type="InterPro" id="IPR007085">
    <property type="entry name" value="DNA/pantothenate-metab_flavo_C"/>
</dbReference>
<name>A0A220U600_9BACI</name>
<dbReference type="GO" id="GO:0015937">
    <property type="term" value="P:coenzyme A biosynthetic process"/>
    <property type="evidence" value="ECO:0007669"/>
    <property type="project" value="UniProtKB-UniRule"/>
</dbReference>
<organism evidence="7 8">
    <name type="scientific">Virgibacillus phasianinus</name>
    <dbReference type="NCBI Taxonomy" id="2017483"/>
    <lineage>
        <taxon>Bacteria</taxon>
        <taxon>Bacillati</taxon>
        <taxon>Bacillota</taxon>
        <taxon>Bacilli</taxon>
        <taxon>Bacillales</taxon>
        <taxon>Bacillaceae</taxon>
        <taxon>Virgibacillus</taxon>
    </lineage>
</organism>
<keyword evidence="3" id="KW-0460">Magnesium</keyword>
<comment type="cofactor">
    <cofactor evidence="3">
        <name>Mg(2+)</name>
        <dbReference type="ChEBI" id="CHEBI:18420"/>
    </cofactor>
</comment>
<feature type="binding site" evidence="3">
    <location>
        <position position="340"/>
    </location>
    <ligand>
        <name>CTP</name>
        <dbReference type="ChEBI" id="CHEBI:37563"/>
    </ligand>
</feature>
<feature type="active site" description="Proton donor" evidence="3">
    <location>
        <position position="157"/>
    </location>
</feature>
<dbReference type="SUPFAM" id="SSF102645">
    <property type="entry name" value="CoaB-like"/>
    <property type="match status" value="1"/>
</dbReference>
<feature type="binding site" evidence="3">
    <location>
        <position position="282"/>
    </location>
    <ligand>
        <name>CTP</name>
        <dbReference type="ChEBI" id="CHEBI:37563"/>
    </ligand>
</feature>
<comment type="function">
    <text evidence="4">Catalyzes two steps in the biosynthesis of coenzyme A. In the first step cysteine is conjugated to 4'-phosphopantothenate to form 4-phosphopantothenoylcysteine, in the latter compound is decarboxylated to form 4'-phosphopantotheine.</text>
</comment>
<dbReference type="Proteomes" id="UP000198312">
    <property type="component" value="Chromosome"/>
</dbReference>
<accession>A0A220U600</accession>
<dbReference type="Pfam" id="PF02441">
    <property type="entry name" value="Flavoprotein"/>
    <property type="match status" value="1"/>
</dbReference>
<evidence type="ECO:0000256" key="3">
    <source>
        <dbReference type="HAMAP-Rule" id="MF_02225"/>
    </source>
</evidence>
<dbReference type="Gene3D" id="3.40.50.10300">
    <property type="entry name" value="CoaB-like"/>
    <property type="match status" value="1"/>
</dbReference>
<proteinExistence type="inferred from homology"/>
<comment type="pathway">
    <text evidence="3 4">Cofactor biosynthesis; coenzyme A biosynthesis; CoA from (R)-pantothenate: step 2/5.</text>
</comment>
<dbReference type="PANTHER" id="PTHR14359:SF6">
    <property type="entry name" value="PHOSPHOPANTOTHENOYLCYSTEINE DECARBOXYLASE"/>
    <property type="match status" value="1"/>
</dbReference>
<protein>
    <recommendedName>
        <fullName evidence="3">Coenzyme A biosynthesis bifunctional protein CoaBC</fullName>
    </recommendedName>
    <alternativeName>
        <fullName evidence="3">DNA/pantothenate metabolism flavoprotein</fullName>
    </alternativeName>
    <alternativeName>
        <fullName evidence="3">Phosphopantothenoylcysteine synthetase/decarboxylase</fullName>
        <shortName evidence="3">PPCS-PPCDC</shortName>
    </alternativeName>
    <domain>
        <recommendedName>
            <fullName evidence="3">Phosphopantothenoylcysteine decarboxylase</fullName>
            <shortName evidence="3">PPC decarboxylase</shortName>
            <shortName evidence="3">PPC-DC</shortName>
            <ecNumber evidence="3">4.1.1.36</ecNumber>
        </recommendedName>
        <alternativeName>
            <fullName evidence="3">CoaC</fullName>
        </alternativeName>
    </domain>
    <domain>
        <recommendedName>
            <fullName evidence="3">Phosphopantothenate--cysteine ligase</fullName>
            <ecNumber evidence="3">6.3.2.5</ecNumber>
        </recommendedName>
        <alternativeName>
            <fullName evidence="3">CoaB</fullName>
        </alternativeName>
        <alternativeName>
            <fullName evidence="3">Phosphopantothenoylcysteine synthetase</fullName>
            <shortName evidence="3">PPC synthetase</shortName>
            <shortName evidence="3">PPC-S</shortName>
        </alternativeName>
    </domain>
</protein>
<keyword evidence="1 3" id="KW-0210">Decarboxylase</keyword>
<keyword evidence="3" id="KW-0479">Metal-binding</keyword>
<dbReference type="SUPFAM" id="SSF52507">
    <property type="entry name" value="Homo-oligomeric flavin-containing Cys decarboxylases, HFCD"/>
    <property type="match status" value="1"/>
</dbReference>
<dbReference type="KEGG" id="vil:CFK37_15990"/>
<dbReference type="GO" id="GO:0046872">
    <property type="term" value="F:metal ion binding"/>
    <property type="evidence" value="ECO:0007669"/>
    <property type="project" value="UniProtKB-KW"/>
</dbReference>
<dbReference type="PANTHER" id="PTHR14359">
    <property type="entry name" value="HOMO-OLIGOMERIC FLAVIN CONTAINING CYS DECARBOXYLASE FAMILY"/>
    <property type="match status" value="1"/>
</dbReference>
<feature type="binding site" evidence="3">
    <location>
        <position position="326"/>
    </location>
    <ligand>
        <name>CTP</name>
        <dbReference type="ChEBI" id="CHEBI:37563"/>
    </ligand>
</feature>
<comment type="similarity">
    <text evidence="3 4">In the C-terminal section; belongs to the PPC synthetase family.</text>
</comment>
<dbReference type="GO" id="GO:0071513">
    <property type="term" value="C:phosphopantothenoylcysteine decarboxylase complex"/>
    <property type="evidence" value="ECO:0007669"/>
    <property type="project" value="TreeGrafter"/>
</dbReference>
<dbReference type="GO" id="GO:0015941">
    <property type="term" value="P:pantothenate catabolic process"/>
    <property type="evidence" value="ECO:0007669"/>
    <property type="project" value="InterPro"/>
</dbReference>
<comment type="cofactor">
    <cofactor evidence="3">
        <name>FMN</name>
        <dbReference type="ChEBI" id="CHEBI:58210"/>
    </cofactor>
    <text evidence="3">Binds 1 FMN per subunit.</text>
</comment>
<feature type="domain" description="Flavoprotein" evidence="5">
    <location>
        <begin position="5"/>
        <end position="175"/>
    </location>
</feature>